<dbReference type="PROSITE" id="PS51339">
    <property type="entry name" value="PPASE_MYOTUBULARIN"/>
    <property type="match status" value="1"/>
</dbReference>
<name>A0A2U1J0N6_SMIAN</name>
<dbReference type="GO" id="GO:0004438">
    <property type="term" value="F:phosphatidylinositol-3-phosphate phosphatase activity"/>
    <property type="evidence" value="ECO:0007669"/>
    <property type="project" value="TreeGrafter"/>
</dbReference>
<dbReference type="InterPro" id="IPR029021">
    <property type="entry name" value="Prot-tyrosine_phosphatase-like"/>
</dbReference>
<sequence length="770" mass="86830">MIHSAVLYRPPKREKELENNSLNLLESQLASHPNHNRKNITPVLLETRSRNEYLDGFIDDSVDWEKQGLIYIRTYDFDFIKIYCASIKDLHDVFWTIKHQTCKESIEKLFAFDNREDMNAEAQNQNENGWNLYNAYNEFRRMGIEFDYFDKEKTRTKWRFSLVNQNFEVCPTYPDVLVVPANISDTTLIHASKYRSKKRLPVLSYLYKPNNVSISRSSQPLVGLKQARSVQDEKLVESIFEGCESSVTNVIVDARPTTNAVVNRAVGAGSENMNHYKKCRKAYLGIDNIHVMRSSANKLAEAIKDAFNGGSISSTKMHNAQSEWVGHLSDIIQGANEIVCSVLKGEHVLVHCSDGWDRTAQLTSLAQLCLDPYYRTIEGFLILIEKEWVRFGHQFSLRNGHIGIESRFTVSNSSQNITMKKTATPEVQQPKKGILGSLESPKSKNGRDLNSSRMNSTSTQVSSEAGQIDLGSTSVAFGRFATKTFKGMQSRLAAAFNTTAATLGDADVTNATFELENRQQSNKSMFGSKDNSETCMVFGQFLDCVYQIRKESPKEFEFNVEFLKELNIQTNSCRFGTFLGNNYREKIGLKLAENTPSLYNYLLRNKRKYVNVNYEKGNVIIPKTQGISLWSSYYLNYLIPPSTIKKGDIKAGEAKEKVFFEETAAKEANSTGFEEDFGSKVNIGYEGVAETEPNEKVENLLEAGNAMEDGLEKSVNSVERGDTLHRKFVESVSELQTKEKETGGSNIENGVIVSDRVLSGAVGELPNPWV</sequence>
<dbReference type="InterPro" id="IPR030564">
    <property type="entry name" value="Myotubularin"/>
</dbReference>
<evidence type="ECO:0000259" key="4">
    <source>
        <dbReference type="PROSITE" id="PS51339"/>
    </source>
</evidence>
<dbReference type="InterPro" id="IPR010569">
    <property type="entry name" value="Myotubularin-like_Pase_dom"/>
</dbReference>
<dbReference type="GO" id="GO:0046856">
    <property type="term" value="P:phosphatidylinositol dephosphorylation"/>
    <property type="evidence" value="ECO:0007669"/>
    <property type="project" value="TreeGrafter"/>
</dbReference>
<dbReference type="GO" id="GO:0005737">
    <property type="term" value="C:cytoplasm"/>
    <property type="evidence" value="ECO:0007669"/>
    <property type="project" value="TreeGrafter"/>
</dbReference>
<dbReference type="SUPFAM" id="SSF52799">
    <property type="entry name" value="(Phosphotyrosine protein) phosphatases II"/>
    <property type="match status" value="1"/>
</dbReference>
<accession>A0A2U1J0N6</accession>
<feature type="active site" description="Phosphocysteine intermediate" evidence="1">
    <location>
        <position position="352"/>
    </location>
</feature>
<evidence type="ECO:0000313" key="5">
    <source>
        <dbReference type="EMBL" id="PVZ98608.1"/>
    </source>
</evidence>
<evidence type="ECO:0000313" key="6">
    <source>
        <dbReference type="Proteomes" id="UP000245591"/>
    </source>
</evidence>
<feature type="binding site" evidence="2">
    <location>
        <begin position="288"/>
        <end position="289"/>
    </location>
    <ligand>
        <name>substrate</name>
    </ligand>
</feature>
<evidence type="ECO:0000256" key="1">
    <source>
        <dbReference type="PIRSR" id="PIRSR630564-1"/>
    </source>
</evidence>
<dbReference type="PANTHER" id="PTHR10807:SF128">
    <property type="entry name" value="PHOSPHATIDYLINOSITOL-3,5-BISPHOSPHATE 3-PHOSPHATASE"/>
    <property type="match status" value="1"/>
</dbReference>
<evidence type="ECO:0000256" key="3">
    <source>
        <dbReference type="SAM" id="MobiDB-lite"/>
    </source>
</evidence>
<reference evidence="5 6" key="1">
    <citation type="journal article" date="2018" name="MBio">
        <title>Comparative Genomics Reveals the Core Gene Toolbox for the Fungus-Insect Symbiosis.</title>
        <authorList>
            <person name="Wang Y."/>
            <person name="Stata M."/>
            <person name="Wang W."/>
            <person name="Stajich J.E."/>
            <person name="White M.M."/>
            <person name="Moncalvo J.M."/>
        </authorList>
    </citation>
    <scope>NUCLEOTIDE SEQUENCE [LARGE SCALE GENOMIC DNA]</scope>
    <source>
        <strain evidence="5 6">AUS-126-30</strain>
    </source>
</reference>
<protein>
    <recommendedName>
        <fullName evidence="4">Myotubularin phosphatase domain-containing protein</fullName>
    </recommendedName>
</protein>
<dbReference type="InterPro" id="IPR016130">
    <property type="entry name" value="Tyr_Pase_AS"/>
</dbReference>
<dbReference type="Proteomes" id="UP000245591">
    <property type="component" value="Unassembled WGS sequence"/>
</dbReference>
<dbReference type="PANTHER" id="PTHR10807">
    <property type="entry name" value="MYOTUBULARIN-RELATED"/>
    <property type="match status" value="1"/>
</dbReference>
<feature type="binding site" evidence="2">
    <location>
        <begin position="352"/>
        <end position="358"/>
    </location>
    <ligand>
        <name>substrate</name>
    </ligand>
</feature>
<proteinExistence type="predicted"/>
<gene>
    <name evidence="5" type="ORF">BB558_005393</name>
</gene>
<dbReference type="AlphaFoldDB" id="A0A2U1J0N6"/>
<feature type="region of interest" description="Disordered" evidence="3">
    <location>
        <begin position="423"/>
        <end position="465"/>
    </location>
</feature>
<evidence type="ECO:0000256" key="2">
    <source>
        <dbReference type="PIRSR" id="PIRSR630564-2"/>
    </source>
</evidence>
<organism evidence="5 6">
    <name type="scientific">Smittium angustum</name>
    <dbReference type="NCBI Taxonomy" id="133377"/>
    <lineage>
        <taxon>Eukaryota</taxon>
        <taxon>Fungi</taxon>
        <taxon>Fungi incertae sedis</taxon>
        <taxon>Zoopagomycota</taxon>
        <taxon>Kickxellomycotina</taxon>
        <taxon>Harpellomycetes</taxon>
        <taxon>Harpellales</taxon>
        <taxon>Legeriomycetaceae</taxon>
        <taxon>Smittium</taxon>
    </lineage>
</organism>
<dbReference type="PROSITE" id="PS00383">
    <property type="entry name" value="TYR_PHOSPHATASE_1"/>
    <property type="match status" value="1"/>
</dbReference>
<dbReference type="GO" id="GO:0016020">
    <property type="term" value="C:membrane"/>
    <property type="evidence" value="ECO:0007669"/>
    <property type="project" value="TreeGrafter"/>
</dbReference>
<dbReference type="EMBL" id="MBFU01000531">
    <property type="protein sequence ID" value="PVZ98608.1"/>
    <property type="molecule type" value="Genomic_DNA"/>
</dbReference>
<comment type="caution">
    <text evidence="5">The sequence shown here is derived from an EMBL/GenBank/DDBJ whole genome shotgun (WGS) entry which is preliminary data.</text>
</comment>
<feature type="domain" description="Myotubularin phosphatase" evidence="4">
    <location>
        <begin position="129"/>
        <end position="634"/>
    </location>
</feature>
<feature type="compositionally biased region" description="Polar residues" evidence="3">
    <location>
        <begin position="448"/>
        <end position="465"/>
    </location>
</feature>
<keyword evidence="6" id="KW-1185">Reference proteome</keyword>
<dbReference type="Pfam" id="PF06602">
    <property type="entry name" value="Myotub-related"/>
    <property type="match status" value="1"/>
</dbReference>